<comment type="caution">
    <text evidence="2">The sequence shown here is derived from an EMBL/GenBank/DDBJ whole genome shotgun (WGS) entry which is preliminary data.</text>
</comment>
<accession>A0ABV0ZPW4</accession>
<feature type="transmembrane region" description="Helical" evidence="1">
    <location>
        <begin position="68"/>
        <end position="90"/>
    </location>
</feature>
<protein>
    <submittedName>
        <fullName evidence="2">Uncharacterized protein</fullName>
    </submittedName>
</protein>
<dbReference type="Proteomes" id="UP001469553">
    <property type="component" value="Unassembled WGS sequence"/>
</dbReference>
<sequence length="92" mass="9974">MIGDRVTLLDPVEELFLFASKETLARCACPVPVINVVEEIGSLGSLGARQRKEGTPTENTSLSDAARLIINLISSAFANIVVIRSFVFVLRI</sequence>
<keyword evidence="1" id="KW-0472">Membrane</keyword>
<gene>
    <name evidence="2" type="ORF">AMECASPLE_022067</name>
</gene>
<evidence type="ECO:0000313" key="2">
    <source>
        <dbReference type="EMBL" id="MEQ2307817.1"/>
    </source>
</evidence>
<keyword evidence="1" id="KW-1133">Transmembrane helix</keyword>
<proteinExistence type="predicted"/>
<evidence type="ECO:0000313" key="3">
    <source>
        <dbReference type="Proteomes" id="UP001469553"/>
    </source>
</evidence>
<organism evidence="2 3">
    <name type="scientific">Ameca splendens</name>
    <dbReference type="NCBI Taxonomy" id="208324"/>
    <lineage>
        <taxon>Eukaryota</taxon>
        <taxon>Metazoa</taxon>
        <taxon>Chordata</taxon>
        <taxon>Craniata</taxon>
        <taxon>Vertebrata</taxon>
        <taxon>Euteleostomi</taxon>
        <taxon>Actinopterygii</taxon>
        <taxon>Neopterygii</taxon>
        <taxon>Teleostei</taxon>
        <taxon>Neoteleostei</taxon>
        <taxon>Acanthomorphata</taxon>
        <taxon>Ovalentaria</taxon>
        <taxon>Atherinomorphae</taxon>
        <taxon>Cyprinodontiformes</taxon>
        <taxon>Goodeidae</taxon>
        <taxon>Ameca</taxon>
    </lineage>
</organism>
<name>A0ABV0ZPW4_9TELE</name>
<keyword evidence="1" id="KW-0812">Transmembrane</keyword>
<evidence type="ECO:0000256" key="1">
    <source>
        <dbReference type="SAM" id="Phobius"/>
    </source>
</evidence>
<dbReference type="EMBL" id="JAHRIP010067774">
    <property type="protein sequence ID" value="MEQ2307817.1"/>
    <property type="molecule type" value="Genomic_DNA"/>
</dbReference>
<keyword evidence="3" id="KW-1185">Reference proteome</keyword>
<reference evidence="2 3" key="1">
    <citation type="submission" date="2021-06" db="EMBL/GenBank/DDBJ databases">
        <authorList>
            <person name="Palmer J.M."/>
        </authorList>
    </citation>
    <scope>NUCLEOTIDE SEQUENCE [LARGE SCALE GENOMIC DNA]</scope>
    <source>
        <strain evidence="2 3">AS_MEX2019</strain>
        <tissue evidence="2">Muscle</tissue>
    </source>
</reference>